<feature type="compositionally biased region" description="Polar residues" evidence="1">
    <location>
        <begin position="329"/>
        <end position="360"/>
    </location>
</feature>
<dbReference type="GO" id="GO:0000993">
    <property type="term" value="F:RNA polymerase II complex binding"/>
    <property type="evidence" value="ECO:0007669"/>
    <property type="project" value="InterPro"/>
</dbReference>
<evidence type="ECO:0000256" key="1">
    <source>
        <dbReference type="SAM" id="MobiDB-lite"/>
    </source>
</evidence>
<gene>
    <name evidence="4" type="ORF">Glove_140g96</name>
</gene>
<evidence type="ECO:0000313" key="5">
    <source>
        <dbReference type="Proteomes" id="UP000266861"/>
    </source>
</evidence>
<feature type="domain" description="Pcf11 C-terminal" evidence="3">
    <location>
        <begin position="372"/>
        <end position="421"/>
    </location>
</feature>
<evidence type="ECO:0008006" key="6">
    <source>
        <dbReference type="Google" id="ProtNLM"/>
    </source>
</evidence>
<dbReference type="AlphaFoldDB" id="A0A397IYY0"/>
<sequence>MLLGVFQGYSSKTPVPQLLQQQSQVFVPPPDQQRLLQECRQFILQRQQLALQNPGDLLNQNQIVNLQQLSEAIQKAPLSNDQIQQVRQLFATQLSTTSTTTQAPPPPPPPVTLLAPYPPNLTTPTITGTQQDINALSTLLAAATTIVNPSTTAPYATSTNSLPIHHHHHHHNNNTTTPNPVVVPLGNNNTSSHNNLLTDPNILVKNLMEFGLIATPNVGGFTPTPPQLNGTPINILHVNNLPKIQFTSNEIQRKREGAISILYDAFPLQCKQCGFRYSRDEVGKAKMDSHLDWHFRQNRRMKERAKKTQSRCWFVGEEDWIHSREADTKNTQSPAFFDFDNTNSVKNTKNQKNQTGSSQTNKKDETSSESTVIAPSDPDKVDKPCPICKEKFESFWNDSDEEWLYRNAVKVEGIFYHATCHADALKTPPNDRIEMSKRQALVS</sequence>
<dbReference type="GO" id="GO:0005737">
    <property type="term" value="C:cytoplasm"/>
    <property type="evidence" value="ECO:0007669"/>
    <property type="project" value="TreeGrafter"/>
</dbReference>
<dbReference type="Pfam" id="PF21936">
    <property type="entry name" value="Pcf11_C"/>
    <property type="match status" value="1"/>
</dbReference>
<feature type="region of interest" description="Disordered" evidence="1">
    <location>
        <begin position="325"/>
        <end position="379"/>
    </location>
</feature>
<dbReference type="InterPro" id="IPR045154">
    <property type="entry name" value="PCF11-like"/>
</dbReference>
<feature type="domain" description="Pcf11 Clp1-ID" evidence="2">
    <location>
        <begin position="298"/>
        <end position="328"/>
    </location>
</feature>
<dbReference type="GO" id="GO:0031124">
    <property type="term" value="P:mRNA 3'-end processing"/>
    <property type="evidence" value="ECO:0007669"/>
    <property type="project" value="InterPro"/>
</dbReference>
<accession>A0A397IYY0</accession>
<name>A0A397IYY0_9GLOM</name>
<comment type="caution">
    <text evidence="4">The sequence shown here is derived from an EMBL/GenBank/DDBJ whole genome shotgun (WGS) entry which is preliminary data.</text>
</comment>
<dbReference type="Proteomes" id="UP000266861">
    <property type="component" value="Unassembled WGS sequence"/>
</dbReference>
<dbReference type="InterPro" id="IPR021605">
    <property type="entry name" value="Pcf11_Clp1-ID"/>
</dbReference>
<dbReference type="GO" id="GO:0003729">
    <property type="term" value="F:mRNA binding"/>
    <property type="evidence" value="ECO:0007669"/>
    <property type="project" value="InterPro"/>
</dbReference>
<organism evidence="4 5">
    <name type="scientific">Diversispora epigaea</name>
    <dbReference type="NCBI Taxonomy" id="1348612"/>
    <lineage>
        <taxon>Eukaryota</taxon>
        <taxon>Fungi</taxon>
        <taxon>Fungi incertae sedis</taxon>
        <taxon>Mucoromycota</taxon>
        <taxon>Glomeromycotina</taxon>
        <taxon>Glomeromycetes</taxon>
        <taxon>Diversisporales</taxon>
        <taxon>Diversisporaceae</taxon>
        <taxon>Diversispora</taxon>
    </lineage>
</organism>
<reference evidence="4 5" key="1">
    <citation type="submission" date="2018-08" db="EMBL/GenBank/DDBJ databases">
        <title>Genome and evolution of the arbuscular mycorrhizal fungus Diversispora epigaea (formerly Glomus versiforme) and its bacterial endosymbionts.</title>
        <authorList>
            <person name="Sun X."/>
            <person name="Fei Z."/>
            <person name="Harrison M."/>
        </authorList>
    </citation>
    <scope>NUCLEOTIDE SEQUENCE [LARGE SCALE GENOMIC DNA]</scope>
    <source>
        <strain evidence="4 5">IT104</strain>
    </source>
</reference>
<dbReference type="PANTHER" id="PTHR15921:SF3">
    <property type="entry name" value="PRE-MRNA CLEAVAGE COMPLEX 2 PROTEIN PCF11"/>
    <property type="match status" value="1"/>
</dbReference>
<evidence type="ECO:0000313" key="4">
    <source>
        <dbReference type="EMBL" id="RHZ79812.1"/>
    </source>
</evidence>
<dbReference type="PANTHER" id="PTHR15921">
    <property type="entry name" value="PRE-MRNA CLEAVAGE COMPLEX II"/>
    <property type="match status" value="1"/>
</dbReference>
<proteinExistence type="predicted"/>
<evidence type="ECO:0000259" key="3">
    <source>
        <dbReference type="Pfam" id="PF21936"/>
    </source>
</evidence>
<dbReference type="GO" id="GO:0005849">
    <property type="term" value="C:mRNA cleavage factor complex"/>
    <property type="evidence" value="ECO:0007669"/>
    <property type="project" value="InterPro"/>
</dbReference>
<dbReference type="STRING" id="1348612.A0A397IYY0"/>
<protein>
    <recommendedName>
        <fullName evidence="6">CID domain-containing protein</fullName>
    </recommendedName>
</protein>
<dbReference type="EMBL" id="PQFF01000131">
    <property type="protein sequence ID" value="RHZ79812.1"/>
    <property type="molecule type" value="Genomic_DNA"/>
</dbReference>
<keyword evidence="5" id="KW-1185">Reference proteome</keyword>
<dbReference type="OrthoDB" id="2129491at2759"/>
<dbReference type="InterPro" id="IPR054127">
    <property type="entry name" value="Pcf11_C"/>
</dbReference>
<dbReference type="GO" id="GO:0006369">
    <property type="term" value="P:termination of RNA polymerase II transcription"/>
    <property type="evidence" value="ECO:0007669"/>
    <property type="project" value="InterPro"/>
</dbReference>
<dbReference type="Pfam" id="PF11526">
    <property type="entry name" value="Pfc11_Clp1_ID"/>
    <property type="match status" value="1"/>
</dbReference>
<evidence type="ECO:0000259" key="2">
    <source>
        <dbReference type="Pfam" id="PF11526"/>
    </source>
</evidence>